<gene>
    <name evidence="3" type="ORF">SAMN02910280_2645</name>
</gene>
<name>A0A1K1PC14_RUMFL</name>
<dbReference type="AlphaFoldDB" id="A0A1K1PC14"/>
<accession>A0A1K1PC14</accession>
<feature type="region of interest" description="Disordered" evidence="1">
    <location>
        <begin position="23"/>
        <end position="57"/>
    </location>
</feature>
<feature type="chain" id="PRO_5039201375" evidence="2">
    <location>
        <begin position="20"/>
        <end position="332"/>
    </location>
</feature>
<feature type="compositionally biased region" description="Low complexity" evidence="1">
    <location>
        <begin position="36"/>
        <end position="49"/>
    </location>
</feature>
<dbReference type="PROSITE" id="PS51257">
    <property type="entry name" value="PROKAR_LIPOPROTEIN"/>
    <property type="match status" value="1"/>
</dbReference>
<keyword evidence="2" id="KW-0732">Signal</keyword>
<organism evidence="3 4">
    <name type="scientific">Ruminococcus flavefaciens</name>
    <dbReference type="NCBI Taxonomy" id="1265"/>
    <lineage>
        <taxon>Bacteria</taxon>
        <taxon>Bacillati</taxon>
        <taxon>Bacillota</taxon>
        <taxon>Clostridia</taxon>
        <taxon>Eubacteriales</taxon>
        <taxon>Oscillospiraceae</taxon>
        <taxon>Ruminococcus</taxon>
    </lineage>
</organism>
<evidence type="ECO:0000313" key="4">
    <source>
        <dbReference type="Proteomes" id="UP000183461"/>
    </source>
</evidence>
<reference evidence="3 4" key="1">
    <citation type="submission" date="2016-11" db="EMBL/GenBank/DDBJ databases">
        <authorList>
            <person name="Jaros S."/>
            <person name="Januszkiewicz K."/>
            <person name="Wedrychowicz H."/>
        </authorList>
    </citation>
    <scope>NUCLEOTIDE SEQUENCE [LARGE SCALE GENOMIC DNA]</scope>
    <source>
        <strain evidence="3 4">YL228</strain>
    </source>
</reference>
<feature type="signal peptide" evidence="2">
    <location>
        <begin position="1"/>
        <end position="19"/>
    </location>
</feature>
<dbReference type="RefSeq" id="WP_072300856.1">
    <property type="nucleotide sequence ID" value="NZ_FPIP01000008.1"/>
</dbReference>
<dbReference type="Proteomes" id="UP000183461">
    <property type="component" value="Unassembled WGS sequence"/>
</dbReference>
<evidence type="ECO:0000256" key="2">
    <source>
        <dbReference type="SAM" id="SignalP"/>
    </source>
</evidence>
<dbReference type="EMBL" id="FPIP01000008">
    <property type="protein sequence ID" value="SFW45296.1"/>
    <property type="molecule type" value="Genomic_DNA"/>
</dbReference>
<sequence length="332" mass="37244">MLKKKAFAFMAALLMTASAAGCGKKEPAAEHQPEVTTAEETTEPTTTAAGEKKSDKDGKGIDLTLGMLSYVKKSKKSSANATASTLYKAINTVLVDKGQKFADNVIYSHTDGTDELNKYMHDTYYSPEEDIEYIMSADDDGYPLWLLCSKNTKKDDYVGVFGGNSRADELREMNWADVLKIYGYEQGKYSDIRLEKDEAAYNTQPAKKSISFGDGRTINYQELDDLDLMALSIGMEYDFGTSQKPFYLYGVFGKDEPFTADVPWEMPEHGDVEFVIEMEGVQIGRVMCWETGTDKSLVGSYNLHGGRYYLSDSSWDEILEYFGYTQGEYVEY</sequence>
<evidence type="ECO:0000256" key="1">
    <source>
        <dbReference type="SAM" id="MobiDB-lite"/>
    </source>
</evidence>
<protein>
    <submittedName>
        <fullName evidence="3">Uncharacterized protein</fullName>
    </submittedName>
</protein>
<proteinExistence type="predicted"/>
<evidence type="ECO:0000313" key="3">
    <source>
        <dbReference type="EMBL" id="SFW45296.1"/>
    </source>
</evidence>
<feature type="compositionally biased region" description="Basic and acidic residues" evidence="1">
    <location>
        <begin position="23"/>
        <end position="33"/>
    </location>
</feature>